<dbReference type="Proteomes" id="UP000730618">
    <property type="component" value="Unassembled WGS sequence"/>
</dbReference>
<keyword evidence="3" id="KW-1185">Reference proteome</keyword>
<organism evidence="2 3">
    <name type="scientific">Paenibacillus allorhizosphaerae</name>
    <dbReference type="NCBI Taxonomy" id="2849866"/>
    <lineage>
        <taxon>Bacteria</taxon>
        <taxon>Bacillati</taxon>
        <taxon>Bacillota</taxon>
        <taxon>Bacilli</taxon>
        <taxon>Bacillales</taxon>
        <taxon>Paenibacillaceae</taxon>
        <taxon>Paenibacillus</taxon>
    </lineage>
</organism>
<name>A0ABM8VI92_9BACL</name>
<dbReference type="RefSeq" id="WP_230414998.1">
    <property type="nucleotide sequence ID" value="NZ_CAJVCE010000007.1"/>
</dbReference>
<dbReference type="PROSITE" id="PS50007">
    <property type="entry name" value="PIPLC_X_DOMAIN"/>
    <property type="match status" value="1"/>
</dbReference>
<dbReference type="EMBL" id="CAJVCE010000007">
    <property type="protein sequence ID" value="CAG7643559.1"/>
    <property type="molecule type" value="Genomic_DNA"/>
</dbReference>
<comment type="caution">
    <text evidence="2">The sequence shown here is derived from an EMBL/GenBank/DDBJ whole genome shotgun (WGS) entry which is preliminary data.</text>
</comment>
<evidence type="ECO:0000313" key="3">
    <source>
        <dbReference type="Proteomes" id="UP000730618"/>
    </source>
</evidence>
<dbReference type="CDD" id="cd08566">
    <property type="entry name" value="GDPD_AtGDE_like"/>
    <property type="match status" value="1"/>
</dbReference>
<gene>
    <name evidence="2" type="ORF">PAECIP111802_03045</name>
</gene>
<evidence type="ECO:0000259" key="1">
    <source>
        <dbReference type="PROSITE" id="PS51704"/>
    </source>
</evidence>
<feature type="domain" description="GP-PDE" evidence="1">
    <location>
        <begin position="1"/>
        <end position="232"/>
    </location>
</feature>
<dbReference type="PANTHER" id="PTHR46211:SF1">
    <property type="entry name" value="GLYCEROPHOSPHODIESTER PHOSPHODIESTERASE, CYTOPLASMIC"/>
    <property type="match status" value="1"/>
</dbReference>
<protein>
    <recommendedName>
        <fullName evidence="1">GP-PDE domain-containing protein</fullName>
    </recommendedName>
</protein>
<evidence type="ECO:0000313" key="2">
    <source>
        <dbReference type="EMBL" id="CAG7643559.1"/>
    </source>
</evidence>
<dbReference type="InterPro" id="IPR030395">
    <property type="entry name" value="GP_PDE_dom"/>
</dbReference>
<proteinExistence type="predicted"/>
<reference evidence="2 3" key="1">
    <citation type="submission" date="2021-06" db="EMBL/GenBank/DDBJ databases">
        <authorList>
            <person name="Criscuolo A."/>
        </authorList>
    </citation>
    <scope>NUCLEOTIDE SEQUENCE [LARGE SCALE GENOMIC DNA]</scope>
    <source>
        <strain evidence="3">CIP 111802</strain>
    </source>
</reference>
<dbReference type="PANTHER" id="PTHR46211">
    <property type="entry name" value="GLYCEROPHOSPHORYL DIESTER PHOSPHODIESTERASE"/>
    <property type="match status" value="1"/>
</dbReference>
<dbReference type="Pfam" id="PF03009">
    <property type="entry name" value="GDPD"/>
    <property type="match status" value="1"/>
</dbReference>
<accession>A0ABM8VI92</accession>
<sequence length="232" mass="25798">MLLIAHRGGTDSFPELTIDAARHSLNSGAHYVELDIRFAKDGVPVISHDNNALKLFGNPARIADLTAEQFVSLRYVCKDHYHPHTLEDVLVSGIAPILFHVKEGGDRLVRILDIIRIHGYEDKVVMGVTTSGDVSDVKAFNDKIKVLAFAPSRKQITEFIDTDADIIRLWEEWLDEDLVRLVQASGKQVWVMSGSSAKGTVGYTTSDHILSWKRMGVDGILVDKIEQAKPLL</sequence>
<dbReference type="PROSITE" id="PS51704">
    <property type="entry name" value="GP_PDE"/>
    <property type="match status" value="1"/>
</dbReference>